<organism evidence="11 12">
    <name type="scientific">Swingsia samuiensis</name>
    <dbReference type="NCBI Taxonomy" id="1293412"/>
    <lineage>
        <taxon>Bacteria</taxon>
        <taxon>Pseudomonadati</taxon>
        <taxon>Pseudomonadota</taxon>
        <taxon>Alphaproteobacteria</taxon>
        <taxon>Acetobacterales</taxon>
        <taxon>Acetobacteraceae</taxon>
        <taxon>Swingsia</taxon>
    </lineage>
</organism>
<dbReference type="EMBL" id="CP038141">
    <property type="protein sequence ID" value="QDH17319.1"/>
    <property type="molecule type" value="Genomic_DNA"/>
</dbReference>
<dbReference type="InterPro" id="IPR003700">
    <property type="entry name" value="Pantoate_hydroxy_MeTrfase"/>
</dbReference>
<feature type="binding site" evidence="7 9">
    <location>
        <begin position="44"/>
        <end position="45"/>
    </location>
    <ligand>
        <name>3-methyl-2-oxobutanoate</name>
        <dbReference type="ChEBI" id="CHEBI:11851"/>
    </ligand>
</feature>
<dbReference type="OrthoDB" id="9781789at2"/>
<evidence type="ECO:0000313" key="12">
    <source>
        <dbReference type="Proteomes" id="UP000316313"/>
    </source>
</evidence>
<dbReference type="NCBIfam" id="NF001452">
    <property type="entry name" value="PRK00311.1"/>
    <property type="match status" value="1"/>
</dbReference>
<dbReference type="GO" id="GO:0003864">
    <property type="term" value="F:3-methyl-2-oxobutanoate hydroxymethyltransferase activity"/>
    <property type="evidence" value="ECO:0007669"/>
    <property type="project" value="UniProtKB-UniRule"/>
</dbReference>
<keyword evidence="11" id="KW-0489">Methyltransferase</keyword>
<dbReference type="AlphaFoldDB" id="A0A4Y6UI90"/>
<evidence type="ECO:0000313" key="11">
    <source>
        <dbReference type="EMBL" id="QDH17319.1"/>
    </source>
</evidence>
<dbReference type="GO" id="GO:0005737">
    <property type="term" value="C:cytoplasm"/>
    <property type="evidence" value="ECO:0007669"/>
    <property type="project" value="UniProtKB-SubCell"/>
</dbReference>
<dbReference type="KEGG" id="ssam:E3D00_06900"/>
<dbReference type="Gene3D" id="3.20.20.60">
    <property type="entry name" value="Phosphoenolpyruvate-binding domains"/>
    <property type="match status" value="1"/>
</dbReference>
<evidence type="ECO:0000256" key="5">
    <source>
        <dbReference type="ARBA" id="ARBA00022679"/>
    </source>
</evidence>
<evidence type="ECO:0000256" key="7">
    <source>
        <dbReference type="HAMAP-Rule" id="MF_00156"/>
    </source>
</evidence>
<dbReference type="GO" id="GO:0032259">
    <property type="term" value="P:methylation"/>
    <property type="evidence" value="ECO:0007669"/>
    <property type="project" value="UniProtKB-KW"/>
</dbReference>
<evidence type="ECO:0000256" key="1">
    <source>
        <dbReference type="ARBA" id="ARBA00005033"/>
    </source>
</evidence>
<comment type="subunit">
    <text evidence="3 7">Homodecamer; pentamer of dimers.</text>
</comment>
<accession>A0A4Y6UI90</accession>
<comment type="catalytic activity">
    <reaction evidence="7">
        <text>(6R)-5,10-methylene-5,6,7,8-tetrahydrofolate + 3-methyl-2-oxobutanoate + H2O = 2-dehydropantoate + (6S)-5,6,7,8-tetrahydrofolate</text>
        <dbReference type="Rhea" id="RHEA:11824"/>
        <dbReference type="ChEBI" id="CHEBI:11561"/>
        <dbReference type="ChEBI" id="CHEBI:11851"/>
        <dbReference type="ChEBI" id="CHEBI:15377"/>
        <dbReference type="ChEBI" id="CHEBI:15636"/>
        <dbReference type="ChEBI" id="CHEBI:57453"/>
        <dbReference type="EC" id="2.1.2.11"/>
    </reaction>
</comment>
<dbReference type="EC" id="2.1.2.11" evidence="7"/>
<evidence type="ECO:0000256" key="6">
    <source>
        <dbReference type="ARBA" id="ARBA00056497"/>
    </source>
</evidence>
<dbReference type="SUPFAM" id="SSF51621">
    <property type="entry name" value="Phosphoenolpyruvate/pyruvate domain"/>
    <property type="match status" value="1"/>
</dbReference>
<dbReference type="UniPathway" id="UPA00028">
    <property type="reaction ID" value="UER00003"/>
</dbReference>
<keyword evidence="12" id="KW-1185">Reference proteome</keyword>
<proteinExistence type="inferred from homology"/>
<comment type="pathway">
    <text evidence="1 7">Cofactor biosynthesis; (R)-pantothenate biosynthesis; (R)-pantoate from 3-methyl-2-oxobutanoate: step 1/2.</text>
</comment>
<dbReference type="Pfam" id="PF02548">
    <property type="entry name" value="Pantoate_transf"/>
    <property type="match status" value="1"/>
</dbReference>
<dbReference type="InterPro" id="IPR015813">
    <property type="entry name" value="Pyrv/PenolPyrv_kinase-like_dom"/>
</dbReference>
<dbReference type="GO" id="GO:0015940">
    <property type="term" value="P:pantothenate biosynthetic process"/>
    <property type="evidence" value="ECO:0007669"/>
    <property type="project" value="UniProtKB-UniRule"/>
</dbReference>
<evidence type="ECO:0000256" key="10">
    <source>
        <dbReference type="PIRSR" id="PIRSR000388-3"/>
    </source>
</evidence>
<keyword evidence="5 7" id="KW-0808">Transferase</keyword>
<dbReference type="PANTHER" id="PTHR20881">
    <property type="entry name" value="3-METHYL-2-OXOBUTANOATE HYDROXYMETHYLTRANSFERASE"/>
    <property type="match status" value="1"/>
</dbReference>
<sequence length="275" mass="29664">MRKTIFDIQKMKKTGHRIAMLTAYDYPSALIAERAGVPMLLVGDSMGMVVQGYDTTIPVTLEDMIRHTQMVMRGSKTSLVVADLPFLTYGDEQTALVAAKRLMQEGGALALKLEGGEQIVPTVKKLTALGVPVMGHLGFTPQSQLQQGVRVQAKEIEDAKQLIKDALALEKAGAFGVVLELVPAQLAKIVSEKLTIPTIGIGAGAGCDGQVQVWHDLLGIFDSKTPRHARRFTEIGAEMVKAIHQYVSEVEAGQFPTDAQSASMPAENVQKLLNS</sequence>
<comment type="function">
    <text evidence="6 7">Catalyzes the reversible reaction in which hydroxymethyl group from 5,10-methylenetetrahydrofolate is transferred onto alpha-ketoisovalerate to form ketopantoate.</text>
</comment>
<feature type="binding site" evidence="7 10">
    <location>
        <position position="114"/>
    </location>
    <ligand>
        <name>Mg(2+)</name>
        <dbReference type="ChEBI" id="CHEBI:18420"/>
    </ligand>
</feature>
<evidence type="ECO:0000256" key="4">
    <source>
        <dbReference type="ARBA" id="ARBA00022655"/>
    </source>
</evidence>
<feature type="active site" description="Proton acceptor" evidence="7 8">
    <location>
        <position position="180"/>
    </location>
</feature>
<keyword evidence="7 10" id="KW-0479">Metal-binding</keyword>
<dbReference type="HAMAP" id="MF_00156">
    <property type="entry name" value="PanB"/>
    <property type="match status" value="1"/>
</dbReference>
<keyword evidence="7 10" id="KW-0460">Magnesium</keyword>
<comment type="cofactor">
    <cofactor evidence="7 10">
        <name>Mg(2+)</name>
        <dbReference type="ChEBI" id="CHEBI:18420"/>
    </cofactor>
    <text evidence="7 10">Binds 1 Mg(2+) ion per subunit.</text>
</comment>
<dbReference type="GO" id="GO:0000287">
    <property type="term" value="F:magnesium ion binding"/>
    <property type="evidence" value="ECO:0007669"/>
    <property type="project" value="TreeGrafter"/>
</dbReference>
<dbReference type="GO" id="GO:0008168">
    <property type="term" value="F:methyltransferase activity"/>
    <property type="evidence" value="ECO:0007669"/>
    <property type="project" value="UniProtKB-KW"/>
</dbReference>
<evidence type="ECO:0000256" key="8">
    <source>
        <dbReference type="PIRSR" id="PIRSR000388-1"/>
    </source>
</evidence>
<dbReference type="InterPro" id="IPR040442">
    <property type="entry name" value="Pyrv_kinase-like_dom_sf"/>
</dbReference>
<evidence type="ECO:0000256" key="9">
    <source>
        <dbReference type="PIRSR" id="PIRSR000388-2"/>
    </source>
</evidence>
<comment type="similarity">
    <text evidence="2 7">Belongs to the PanB family.</text>
</comment>
<dbReference type="RefSeq" id="WP_141461152.1">
    <property type="nucleotide sequence ID" value="NZ_CP038141.1"/>
</dbReference>
<dbReference type="CDD" id="cd06557">
    <property type="entry name" value="KPHMT-like"/>
    <property type="match status" value="1"/>
</dbReference>
<name>A0A4Y6UI90_9PROT</name>
<reference evidence="11 12" key="1">
    <citation type="submission" date="2019-03" db="EMBL/GenBank/DDBJ databases">
        <title>The complete genome sequence of Swingsia samuiensis NBRC107927(T).</title>
        <authorList>
            <person name="Chua K.-O."/>
            <person name="Chan K.-G."/>
            <person name="See-Too W.-S."/>
        </authorList>
    </citation>
    <scope>NUCLEOTIDE SEQUENCE [LARGE SCALE GENOMIC DNA]</scope>
    <source>
        <strain evidence="11 12">AH83</strain>
    </source>
</reference>
<feature type="binding site" evidence="7 10">
    <location>
        <position position="83"/>
    </location>
    <ligand>
        <name>Mg(2+)</name>
        <dbReference type="ChEBI" id="CHEBI:18420"/>
    </ligand>
</feature>
<dbReference type="PANTHER" id="PTHR20881:SF0">
    <property type="entry name" value="3-METHYL-2-OXOBUTANOATE HYDROXYMETHYLTRANSFERASE"/>
    <property type="match status" value="1"/>
</dbReference>
<dbReference type="Proteomes" id="UP000316313">
    <property type="component" value="Chromosome"/>
</dbReference>
<dbReference type="PIRSF" id="PIRSF000388">
    <property type="entry name" value="Pantoate_hydroxy_MeTrfase"/>
    <property type="match status" value="1"/>
</dbReference>
<evidence type="ECO:0000256" key="2">
    <source>
        <dbReference type="ARBA" id="ARBA00008676"/>
    </source>
</evidence>
<keyword evidence="7" id="KW-0963">Cytoplasm</keyword>
<dbReference type="FunFam" id="3.20.20.60:FF:000003">
    <property type="entry name" value="3-methyl-2-oxobutanoate hydroxymethyltransferase"/>
    <property type="match status" value="1"/>
</dbReference>
<gene>
    <name evidence="7 11" type="primary">panB</name>
    <name evidence="11" type="ORF">E3D00_06900</name>
</gene>
<evidence type="ECO:0000256" key="3">
    <source>
        <dbReference type="ARBA" id="ARBA00011424"/>
    </source>
</evidence>
<feature type="binding site" evidence="7 10">
    <location>
        <position position="44"/>
    </location>
    <ligand>
        <name>Mg(2+)</name>
        <dbReference type="ChEBI" id="CHEBI:18420"/>
    </ligand>
</feature>
<feature type="binding site" evidence="7 9">
    <location>
        <position position="112"/>
    </location>
    <ligand>
        <name>3-methyl-2-oxobutanoate</name>
        <dbReference type="ChEBI" id="CHEBI:11851"/>
    </ligand>
</feature>
<keyword evidence="4 7" id="KW-0566">Pantothenate biosynthesis</keyword>
<feature type="binding site" evidence="7 9">
    <location>
        <position position="83"/>
    </location>
    <ligand>
        <name>3-methyl-2-oxobutanoate</name>
        <dbReference type="ChEBI" id="CHEBI:11851"/>
    </ligand>
</feature>
<comment type="subcellular location">
    <subcellularLocation>
        <location evidence="7">Cytoplasm</location>
    </subcellularLocation>
</comment>
<dbReference type="NCBIfam" id="TIGR00222">
    <property type="entry name" value="panB"/>
    <property type="match status" value="1"/>
</dbReference>
<protein>
    <recommendedName>
        <fullName evidence="7">3-methyl-2-oxobutanoate hydroxymethyltransferase</fullName>
        <ecNumber evidence="7">2.1.2.11</ecNumber>
    </recommendedName>
    <alternativeName>
        <fullName evidence="7">Ketopantoate hydroxymethyltransferase</fullName>
        <shortName evidence="7">KPHMT</shortName>
    </alternativeName>
</protein>